<evidence type="ECO:0000313" key="3">
    <source>
        <dbReference type="Proteomes" id="UP000886998"/>
    </source>
</evidence>
<sequence>MNNTNMAKMDNTASRSDSNLRFEKDISYPHTLSALKKEMLQECIKPTRRARRENPARYRTQPITFNEIKEVDEEKFATFQKEDLGKEPSSSNAGSHPERSVPEPSSSNAGSHLERSVPEPSSSNAGSHPERSVPEPLSPDDKAQQEGSFREPLSPNNDILFEQFKCYLAKMEILARRRKSPRKDIFDKSASNEELAVNDATDNHPSENNETSKHPTDNNETDNHPSDNNETDNHPADNDEKEQPGITKSVDQPKEEEK</sequence>
<dbReference type="AlphaFoldDB" id="A0A8X6YRE0"/>
<feature type="compositionally biased region" description="Basic and acidic residues" evidence="1">
    <location>
        <begin position="128"/>
        <end position="144"/>
    </location>
</feature>
<feature type="compositionally biased region" description="Basic and acidic residues" evidence="1">
    <location>
        <begin position="182"/>
        <end position="191"/>
    </location>
</feature>
<gene>
    <name evidence="2" type="ORF">TNIN_455801</name>
</gene>
<accession>A0A8X6YRE0</accession>
<protein>
    <submittedName>
        <fullName evidence="2">Uncharacterized protein</fullName>
    </submittedName>
</protein>
<reference evidence="2" key="1">
    <citation type="submission" date="2020-08" db="EMBL/GenBank/DDBJ databases">
        <title>Multicomponent nature underlies the extraordinary mechanical properties of spider dragline silk.</title>
        <authorList>
            <person name="Kono N."/>
            <person name="Nakamura H."/>
            <person name="Mori M."/>
            <person name="Yoshida Y."/>
            <person name="Ohtoshi R."/>
            <person name="Malay A.D."/>
            <person name="Moran D.A.P."/>
            <person name="Tomita M."/>
            <person name="Numata K."/>
            <person name="Arakawa K."/>
        </authorList>
    </citation>
    <scope>NUCLEOTIDE SEQUENCE</scope>
</reference>
<name>A0A8X6YRE0_9ARAC</name>
<feature type="compositionally biased region" description="Basic and acidic residues" evidence="1">
    <location>
        <begin position="67"/>
        <end position="86"/>
    </location>
</feature>
<dbReference type="EMBL" id="BMAV01021527">
    <property type="protein sequence ID" value="GFY75645.1"/>
    <property type="molecule type" value="Genomic_DNA"/>
</dbReference>
<evidence type="ECO:0000313" key="2">
    <source>
        <dbReference type="EMBL" id="GFY75645.1"/>
    </source>
</evidence>
<feature type="region of interest" description="Disordered" evidence="1">
    <location>
        <begin position="44"/>
        <end position="157"/>
    </location>
</feature>
<dbReference type="Proteomes" id="UP000886998">
    <property type="component" value="Unassembled WGS sequence"/>
</dbReference>
<feature type="region of interest" description="Disordered" evidence="1">
    <location>
        <begin position="1"/>
        <end position="23"/>
    </location>
</feature>
<organism evidence="2 3">
    <name type="scientific">Trichonephila inaurata madagascariensis</name>
    <dbReference type="NCBI Taxonomy" id="2747483"/>
    <lineage>
        <taxon>Eukaryota</taxon>
        <taxon>Metazoa</taxon>
        <taxon>Ecdysozoa</taxon>
        <taxon>Arthropoda</taxon>
        <taxon>Chelicerata</taxon>
        <taxon>Arachnida</taxon>
        <taxon>Araneae</taxon>
        <taxon>Araneomorphae</taxon>
        <taxon>Entelegynae</taxon>
        <taxon>Araneoidea</taxon>
        <taxon>Nephilidae</taxon>
        <taxon>Trichonephila</taxon>
        <taxon>Trichonephila inaurata</taxon>
    </lineage>
</organism>
<proteinExistence type="predicted"/>
<evidence type="ECO:0000256" key="1">
    <source>
        <dbReference type="SAM" id="MobiDB-lite"/>
    </source>
</evidence>
<feature type="compositionally biased region" description="Polar residues" evidence="1">
    <location>
        <begin position="1"/>
        <end position="17"/>
    </location>
</feature>
<feature type="compositionally biased region" description="Basic and acidic residues" evidence="1">
    <location>
        <begin position="201"/>
        <end position="243"/>
    </location>
</feature>
<comment type="caution">
    <text evidence="2">The sequence shown here is derived from an EMBL/GenBank/DDBJ whole genome shotgun (WGS) entry which is preliminary data.</text>
</comment>
<keyword evidence="3" id="KW-1185">Reference proteome</keyword>
<feature type="region of interest" description="Disordered" evidence="1">
    <location>
        <begin position="176"/>
        <end position="258"/>
    </location>
</feature>